<evidence type="ECO:0000259" key="8">
    <source>
        <dbReference type="Pfam" id="PF02601"/>
    </source>
</evidence>
<evidence type="ECO:0000256" key="5">
    <source>
        <dbReference type="HAMAP-Rule" id="MF_00378"/>
    </source>
</evidence>
<evidence type="ECO:0000256" key="4">
    <source>
        <dbReference type="ARBA" id="ARBA00022839"/>
    </source>
</evidence>
<reference evidence="10" key="1">
    <citation type="submission" date="2019-12" db="EMBL/GenBank/DDBJ databases">
        <title>High-Quality draft genome sequences of three cyanobacteria isolated from the limestone walls of the Old Cathedral of Coimbra.</title>
        <authorList>
            <person name="Tiago I."/>
            <person name="Soares F."/>
            <person name="Portugal A."/>
        </authorList>
    </citation>
    <scope>NUCLEOTIDE SEQUENCE [LARGE SCALE GENOMIC DNA]</scope>
    <source>
        <strain evidence="10">C</strain>
    </source>
</reference>
<dbReference type="CDD" id="cd04489">
    <property type="entry name" value="ExoVII_LU_OBF"/>
    <property type="match status" value="1"/>
</dbReference>
<evidence type="ECO:0000256" key="7">
    <source>
        <dbReference type="SAM" id="Coils"/>
    </source>
</evidence>
<comment type="subcellular location">
    <subcellularLocation>
        <location evidence="5 6">Cytoplasm</location>
    </subcellularLocation>
</comment>
<dbReference type="HAMAP" id="MF_00378">
    <property type="entry name" value="Exonuc_7_L"/>
    <property type="match status" value="1"/>
</dbReference>
<gene>
    <name evidence="5 10" type="primary">xseA</name>
    <name evidence="10" type="ORF">GS597_03790</name>
</gene>
<dbReference type="AlphaFoldDB" id="A0A8K2AGX3"/>
<dbReference type="Proteomes" id="UP000607397">
    <property type="component" value="Unassembled WGS sequence"/>
</dbReference>
<keyword evidence="2 5" id="KW-0540">Nuclease</keyword>
<dbReference type="RefSeq" id="WP_161824120.1">
    <property type="nucleotide sequence ID" value="NZ_WVIC01000005.1"/>
</dbReference>
<dbReference type="GO" id="GO:0008855">
    <property type="term" value="F:exodeoxyribonuclease VII activity"/>
    <property type="evidence" value="ECO:0007669"/>
    <property type="project" value="UniProtKB-UniRule"/>
</dbReference>
<keyword evidence="11" id="KW-1185">Reference proteome</keyword>
<feature type="domain" description="OB-fold nucleic acid binding" evidence="9">
    <location>
        <begin position="14"/>
        <end position="108"/>
    </location>
</feature>
<evidence type="ECO:0000256" key="1">
    <source>
        <dbReference type="ARBA" id="ARBA00022490"/>
    </source>
</evidence>
<accession>A0A8K2AGX3</accession>
<keyword evidence="1 5" id="KW-0963">Cytoplasm</keyword>
<feature type="coiled-coil region" evidence="7">
    <location>
        <begin position="288"/>
        <end position="315"/>
    </location>
</feature>
<organism evidence="10 11">
    <name type="scientific">Petrachloros mirabilis ULC683</name>
    <dbReference type="NCBI Taxonomy" id="2781853"/>
    <lineage>
        <taxon>Bacteria</taxon>
        <taxon>Bacillati</taxon>
        <taxon>Cyanobacteriota</taxon>
        <taxon>Cyanophyceae</taxon>
        <taxon>Synechococcales</taxon>
        <taxon>Petrachlorosaceae</taxon>
        <taxon>Petrachloros</taxon>
        <taxon>Petrachloros mirabilis</taxon>
    </lineage>
</organism>
<dbReference type="InterPro" id="IPR025824">
    <property type="entry name" value="OB-fold_nuc-bd_dom"/>
</dbReference>
<dbReference type="GO" id="GO:0005737">
    <property type="term" value="C:cytoplasm"/>
    <property type="evidence" value="ECO:0007669"/>
    <property type="project" value="UniProtKB-SubCell"/>
</dbReference>
<evidence type="ECO:0000256" key="6">
    <source>
        <dbReference type="RuleBase" id="RU004355"/>
    </source>
</evidence>
<evidence type="ECO:0000256" key="3">
    <source>
        <dbReference type="ARBA" id="ARBA00022801"/>
    </source>
</evidence>
<dbReference type="Pfam" id="PF02601">
    <property type="entry name" value="Exonuc_VII_L"/>
    <property type="match status" value="1"/>
</dbReference>
<evidence type="ECO:0000256" key="2">
    <source>
        <dbReference type="ARBA" id="ARBA00022722"/>
    </source>
</evidence>
<dbReference type="PANTHER" id="PTHR30008">
    <property type="entry name" value="EXODEOXYRIBONUCLEASE 7 LARGE SUBUNIT"/>
    <property type="match status" value="1"/>
</dbReference>
<dbReference type="Pfam" id="PF13742">
    <property type="entry name" value="tRNA_anti_2"/>
    <property type="match status" value="1"/>
</dbReference>
<keyword evidence="3 5" id="KW-0378">Hydrolase</keyword>
<evidence type="ECO:0000313" key="11">
    <source>
        <dbReference type="Proteomes" id="UP000607397"/>
    </source>
</evidence>
<dbReference type="GO" id="GO:0009318">
    <property type="term" value="C:exodeoxyribonuclease VII complex"/>
    <property type="evidence" value="ECO:0007669"/>
    <property type="project" value="UniProtKB-UniRule"/>
</dbReference>
<comment type="similarity">
    <text evidence="5 6">Belongs to the XseA family.</text>
</comment>
<comment type="caution">
    <text evidence="10">The sequence shown here is derived from an EMBL/GenBank/DDBJ whole genome shotgun (WGS) entry which is preliminary data.</text>
</comment>
<dbReference type="PANTHER" id="PTHR30008:SF0">
    <property type="entry name" value="EXODEOXYRIBONUCLEASE 7 LARGE SUBUNIT"/>
    <property type="match status" value="1"/>
</dbReference>
<keyword evidence="7" id="KW-0175">Coiled coil</keyword>
<sequence>MFQPNLLTAPTVRSVGDLTTYIQDLLEQDGELLQVWVTGEVSSVSHHRSGIFFTLQDPEAQATLRCVVWKSYRDHLAVEPESGEQVIVLGRIRLYPQRGQYQLMVWQVLLAGEGLRYLRYRQLRDRLTQEGLFDPERKRSLPLHPQTIAVVTSAQAAAWGDICRTLRSRYPGLKVLFSPTLVQGEQAPESIVTAIERVEADGRAEVLILARGGGASEDLVCFDDERVVRAIAACSIPIISGIGHQRDESLADLAADVYVHTPTAAAEQAIPQLADLRFQHQDRQARLRTSLREQLERQRAHLHDQNRQLQHLQLDRRLGQEQTHLAQLCRRLLLATQNRLSQQQQHHHLLRQTLESLDPRAVLQRGYALVQQPDGSVVRSIQHLHPRQTLTLRLADGFAKVQVINLDVFSPPSEPTP</sequence>
<dbReference type="GO" id="GO:0003676">
    <property type="term" value="F:nucleic acid binding"/>
    <property type="evidence" value="ECO:0007669"/>
    <property type="project" value="InterPro"/>
</dbReference>
<dbReference type="GO" id="GO:0006308">
    <property type="term" value="P:DNA catabolic process"/>
    <property type="evidence" value="ECO:0007669"/>
    <property type="project" value="UniProtKB-UniRule"/>
</dbReference>
<dbReference type="NCBIfam" id="TIGR00237">
    <property type="entry name" value="xseA"/>
    <property type="match status" value="1"/>
</dbReference>
<proteinExistence type="inferred from homology"/>
<evidence type="ECO:0000259" key="9">
    <source>
        <dbReference type="Pfam" id="PF13742"/>
    </source>
</evidence>
<dbReference type="EC" id="3.1.11.6" evidence="5"/>
<name>A0A8K2AGX3_9CYAN</name>
<dbReference type="EMBL" id="WVIC01000005">
    <property type="protein sequence ID" value="NCJ05644.1"/>
    <property type="molecule type" value="Genomic_DNA"/>
</dbReference>
<comment type="catalytic activity">
    <reaction evidence="5 6">
        <text>Exonucleolytic cleavage in either 5'- to 3'- or 3'- to 5'-direction to yield nucleoside 5'-phosphates.</text>
        <dbReference type="EC" id="3.1.11.6"/>
    </reaction>
</comment>
<evidence type="ECO:0000313" key="10">
    <source>
        <dbReference type="EMBL" id="NCJ05644.1"/>
    </source>
</evidence>
<feature type="domain" description="Exonuclease VII large subunit C-terminal" evidence="8">
    <location>
        <begin position="132"/>
        <end position="346"/>
    </location>
</feature>
<comment type="function">
    <text evidence="5">Bidirectionally degrades single-stranded DNA into large acid-insoluble oligonucleotides, which are then degraded further into small acid-soluble oligonucleotides.</text>
</comment>
<comment type="subunit">
    <text evidence="5">Heterooligomer composed of large and small subunits.</text>
</comment>
<protein>
    <recommendedName>
        <fullName evidence="5">Exodeoxyribonuclease 7 large subunit</fullName>
        <ecNumber evidence="5">3.1.11.6</ecNumber>
    </recommendedName>
    <alternativeName>
        <fullName evidence="5">Exodeoxyribonuclease VII large subunit</fullName>
        <shortName evidence="5">Exonuclease VII large subunit</shortName>
    </alternativeName>
</protein>
<dbReference type="InterPro" id="IPR020579">
    <property type="entry name" value="Exonuc_VII_lsu_C"/>
</dbReference>
<dbReference type="InterPro" id="IPR003753">
    <property type="entry name" value="Exonuc_VII_L"/>
</dbReference>
<keyword evidence="4 5" id="KW-0269">Exonuclease</keyword>